<sequence>MEEVKPFEVNRPWGNFRQFTLNTPSTVKIITVNPNEKLSLQSHKKRAEFWHIISGSGTVEIDDMSFEATEGKEYTINIGAKHRMVAGPYGVAMLEIAIGEFLEEIDEVRFEDKYGRA</sequence>
<dbReference type="InterPro" id="IPR014710">
    <property type="entry name" value="RmlC-like_jellyroll"/>
</dbReference>
<evidence type="ECO:0000313" key="3">
    <source>
        <dbReference type="Proteomes" id="UP000178985"/>
    </source>
</evidence>
<dbReference type="CDD" id="cd02213">
    <property type="entry name" value="cupin_PMI_typeII_C"/>
    <property type="match status" value="1"/>
</dbReference>
<dbReference type="InterPro" id="IPR001538">
    <property type="entry name" value="Man6P_isomerase-2_C"/>
</dbReference>
<dbReference type="EMBL" id="MFTO01000008">
    <property type="protein sequence ID" value="OGI64051.1"/>
    <property type="molecule type" value="Genomic_DNA"/>
</dbReference>
<dbReference type="InterPro" id="IPR011051">
    <property type="entry name" value="RmlC_Cupin_sf"/>
</dbReference>
<feature type="domain" description="Mannose-6-phosphate isomerase type II C-terminal" evidence="1">
    <location>
        <begin position="8"/>
        <end position="112"/>
    </location>
</feature>
<dbReference type="InterPro" id="IPR051161">
    <property type="entry name" value="Mannose-6P_isomerase_type2"/>
</dbReference>
<name>A0A1F6V2R2_9BACT</name>
<dbReference type="Gene3D" id="2.60.120.10">
    <property type="entry name" value="Jelly Rolls"/>
    <property type="match status" value="1"/>
</dbReference>
<evidence type="ECO:0000313" key="2">
    <source>
        <dbReference type="EMBL" id="OGI64051.1"/>
    </source>
</evidence>
<comment type="caution">
    <text evidence="2">The sequence shown here is derived from an EMBL/GenBank/DDBJ whole genome shotgun (WGS) entry which is preliminary data.</text>
</comment>
<dbReference type="PANTHER" id="PTHR46390:SF1">
    <property type="entry name" value="MANNOSE-1-PHOSPHATE GUANYLYLTRANSFERASE"/>
    <property type="match status" value="1"/>
</dbReference>
<organism evidence="2 3">
    <name type="scientific">Candidatus Nomurabacteria bacterium RIFCSPHIGHO2_01_FULL_40_20</name>
    <dbReference type="NCBI Taxonomy" id="1801738"/>
    <lineage>
        <taxon>Bacteria</taxon>
        <taxon>Candidatus Nomuraibacteriota</taxon>
    </lineage>
</organism>
<dbReference type="GO" id="GO:0009298">
    <property type="term" value="P:GDP-mannose biosynthetic process"/>
    <property type="evidence" value="ECO:0007669"/>
    <property type="project" value="TreeGrafter"/>
</dbReference>
<dbReference type="GO" id="GO:0004475">
    <property type="term" value="F:mannose-1-phosphate guanylyltransferase (GTP) activity"/>
    <property type="evidence" value="ECO:0007669"/>
    <property type="project" value="TreeGrafter"/>
</dbReference>
<dbReference type="Pfam" id="PF01050">
    <property type="entry name" value="MannoseP_isomer"/>
    <property type="match status" value="1"/>
</dbReference>
<evidence type="ECO:0000259" key="1">
    <source>
        <dbReference type="Pfam" id="PF01050"/>
    </source>
</evidence>
<dbReference type="Proteomes" id="UP000178985">
    <property type="component" value="Unassembled WGS sequence"/>
</dbReference>
<proteinExistence type="predicted"/>
<dbReference type="GO" id="GO:0005976">
    <property type="term" value="P:polysaccharide metabolic process"/>
    <property type="evidence" value="ECO:0007669"/>
    <property type="project" value="InterPro"/>
</dbReference>
<protein>
    <recommendedName>
        <fullName evidence="1">Mannose-6-phosphate isomerase type II C-terminal domain-containing protein</fullName>
    </recommendedName>
</protein>
<reference evidence="2 3" key="1">
    <citation type="journal article" date="2016" name="Nat. Commun.">
        <title>Thousands of microbial genomes shed light on interconnected biogeochemical processes in an aquifer system.</title>
        <authorList>
            <person name="Anantharaman K."/>
            <person name="Brown C.T."/>
            <person name="Hug L.A."/>
            <person name="Sharon I."/>
            <person name="Castelle C.J."/>
            <person name="Probst A.J."/>
            <person name="Thomas B.C."/>
            <person name="Singh A."/>
            <person name="Wilkins M.J."/>
            <person name="Karaoz U."/>
            <person name="Brodie E.L."/>
            <person name="Williams K.H."/>
            <person name="Hubbard S.S."/>
            <person name="Banfield J.F."/>
        </authorList>
    </citation>
    <scope>NUCLEOTIDE SEQUENCE [LARGE SCALE GENOMIC DNA]</scope>
</reference>
<accession>A0A1F6V2R2</accession>
<dbReference type="SUPFAM" id="SSF51182">
    <property type="entry name" value="RmlC-like cupins"/>
    <property type="match status" value="1"/>
</dbReference>
<dbReference type="PANTHER" id="PTHR46390">
    <property type="entry name" value="MANNOSE-1-PHOSPHATE GUANYLYLTRANSFERASE"/>
    <property type="match status" value="1"/>
</dbReference>
<dbReference type="AlphaFoldDB" id="A0A1F6V2R2"/>
<gene>
    <name evidence="2" type="ORF">A2733_02530</name>
</gene>